<dbReference type="RefSeq" id="WP_133323303.1">
    <property type="nucleotide sequence ID" value="NZ_SMTF01000015.1"/>
</dbReference>
<feature type="transmembrane region" description="Helical" evidence="1">
    <location>
        <begin position="129"/>
        <end position="151"/>
    </location>
</feature>
<dbReference type="AlphaFoldDB" id="A0A4R5TR24"/>
<proteinExistence type="predicted"/>
<keyword evidence="1" id="KW-0472">Membrane</keyword>
<dbReference type="EMBL" id="SMTF01000015">
    <property type="protein sequence ID" value="TDK21748.1"/>
    <property type="molecule type" value="Genomic_DNA"/>
</dbReference>
<sequence length="175" mass="18833">MSALRAGAVDGIRQRWTARDVFQAISYLQYPMLLVAVGYAGKSVMAIVSARGEGLSPAYGDWNYILLYAGIGIGLSSLQDPRKAQNEVSRKVWQDPRKGRWMLALLAAYAFGAMATGLAGAYLAEDTAISQLSLGLLALGLGMLGLLKTVIEMREHHRLDRQPVVDTGVTHGGQA</sequence>
<protein>
    <submittedName>
        <fullName evidence="2">Uncharacterized protein</fullName>
    </submittedName>
</protein>
<organism evidence="2 3">
    <name type="scientific">Luteimonas aestuarii</name>
    <dbReference type="NCBI Taxonomy" id="453837"/>
    <lineage>
        <taxon>Bacteria</taxon>
        <taxon>Pseudomonadati</taxon>
        <taxon>Pseudomonadota</taxon>
        <taxon>Gammaproteobacteria</taxon>
        <taxon>Lysobacterales</taxon>
        <taxon>Lysobacteraceae</taxon>
        <taxon>Luteimonas</taxon>
    </lineage>
</organism>
<accession>A0A4R5TR24</accession>
<reference evidence="2 3" key="1">
    <citation type="submission" date="2019-03" db="EMBL/GenBank/DDBJ databases">
        <title>Luteimonas zhaokaii sp.nov., isolated from the rectal contents of Plateau pika in Yushu, Qinghai Province, China.</title>
        <authorList>
            <person name="Zhang G."/>
        </authorList>
    </citation>
    <scope>NUCLEOTIDE SEQUENCE [LARGE SCALE GENOMIC DNA]</scope>
    <source>
        <strain evidence="2 3">B9</strain>
    </source>
</reference>
<feature type="transmembrane region" description="Helical" evidence="1">
    <location>
        <begin position="101"/>
        <end position="123"/>
    </location>
</feature>
<keyword evidence="1" id="KW-0812">Transmembrane</keyword>
<dbReference type="OrthoDB" id="982062at2"/>
<comment type="caution">
    <text evidence="2">The sequence shown here is derived from an EMBL/GenBank/DDBJ whole genome shotgun (WGS) entry which is preliminary data.</text>
</comment>
<keyword evidence="3" id="KW-1185">Reference proteome</keyword>
<keyword evidence="1" id="KW-1133">Transmembrane helix</keyword>
<feature type="transmembrane region" description="Helical" evidence="1">
    <location>
        <begin position="62"/>
        <end position="80"/>
    </location>
</feature>
<feature type="transmembrane region" description="Helical" evidence="1">
    <location>
        <begin position="21"/>
        <end position="42"/>
    </location>
</feature>
<evidence type="ECO:0000256" key="1">
    <source>
        <dbReference type="SAM" id="Phobius"/>
    </source>
</evidence>
<evidence type="ECO:0000313" key="3">
    <source>
        <dbReference type="Proteomes" id="UP000294796"/>
    </source>
</evidence>
<dbReference type="Proteomes" id="UP000294796">
    <property type="component" value="Unassembled WGS sequence"/>
</dbReference>
<name>A0A4R5TR24_9GAMM</name>
<evidence type="ECO:0000313" key="2">
    <source>
        <dbReference type="EMBL" id="TDK21748.1"/>
    </source>
</evidence>
<gene>
    <name evidence="2" type="ORF">E2F46_14510</name>
</gene>